<keyword evidence="5 6" id="KW-0472">Membrane</keyword>
<proteinExistence type="predicted"/>
<accession>A0A142JVN2</accession>
<dbReference type="AlphaFoldDB" id="A0A142JVN2"/>
<dbReference type="Proteomes" id="UP000075238">
    <property type="component" value="Chromosome 2"/>
</dbReference>
<protein>
    <submittedName>
        <fullName evidence="7">Lysine transporter LysE</fullName>
    </submittedName>
</protein>
<dbReference type="EMBL" id="CP014845">
    <property type="protein sequence ID" value="AMR82144.1"/>
    <property type="molecule type" value="Genomic_DNA"/>
</dbReference>
<dbReference type="PANTHER" id="PTHR30086">
    <property type="entry name" value="ARGININE EXPORTER PROTEIN ARGO"/>
    <property type="match status" value="1"/>
</dbReference>
<dbReference type="OrthoDB" id="9784202at2"/>
<feature type="transmembrane region" description="Helical" evidence="6">
    <location>
        <begin position="149"/>
        <end position="173"/>
    </location>
</feature>
<evidence type="ECO:0000256" key="4">
    <source>
        <dbReference type="ARBA" id="ARBA00022989"/>
    </source>
</evidence>
<evidence type="ECO:0000313" key="8">
    <source>
        <dbReference type="Proteomes" id="UP000075238"/>
    </source>
</evidence>
<sequence>MPPLAESLAVATVTVLAVISPGPDFAMVTRNSYLYGRRAGLLSALGIALGVQVHVLYTMFGVSLLMAHAHGVLTVVKALGAVYLIWIGLQTLRRRDALKVDLHGARALTPLAALRMGFLTNALNPKTTLFVVSTYTQVVDAHTPASVQWAYGGFMSVAHLGWFSVVAWVFTAPALRAAMLRRQRLLDRAIGSALCGLGVALGFSNLA</sequence>
<feature type="transmembrane region" description="Helical" evidence="6">
    <location>
        <begin position="42"/>
        <end position="65"/>
    </location>
</feature>
<dbReference type="RefSeq" id="WP_062803927.1">
    <property type="nucleotide sequence ID" value="NZ_CP014845.1"/>
</dbReference>
<dbReference type="InterPro" id="IPR001123">
    <property type="entry name" value="LeuE-type"/>
</dbReference>
<gene>
    <name evidence="7" type="ORF">A2G96_30960</name>
</gene>
<reference evidence="7 8" key="1">
    <citation type="submission" date="2016-03" db="EMBL/GenBank/DDBJ databases">
        <title>Complete genome sequence of a novel chlorpyrifos degrading bacterium, Cupriavidus nantongensis sp. X1.</title>
        <authorList>
            <person name="Fang L."/>
        </authorList>
    </citation>
    <scope>NUCLEOTIDE SEQUENCE [LARGE SCALE GENOMIC DNA]</scope>
    <source>
        <strain evidence="7 8">X1</strain>
    </source>
</reference>
<dbReference type="GO" id="GO:0005886">
    <property type="term" value="C:plasma membrane"/>
    <property type="evidence" value="ECO:0007669"/>
    <property type="project" value="UniProtKB-SubCell"/>
</dbReference>
<dbReference type="KEGG" id="cnan:A2G96_30960"/>
<keyword evidence="3 6" id="KW-0812">Transmembrane</keyword>
<evidence type="ECO:0000256" key="3">
    <source>
        <dbReference type="ARBA" id="ARBA00022692"/>
    </source>
</evidence>
<evidence type="ECO:0000256" key="5">
    <source>
        <dbReference type="ARBA" id="ARBA00023136"/>
    </source>
</evidence>
<keyword evidence="2" id="KW-1003">Cell membrane</keyword>
<feature type="transmembrane region" description="Helical" evidence="6">
    <location>
        <begin position="72"/>
        <end position="89"/>
    </location>
</feature>
<dbReference type="PANTHER" id="PTHR30086:SF21">
    <property type="entry name" value="TRANSPORT PROTEIN"/>
    <property type="match status" value="1"/>
</dbReference>
<dbReference type="PIRSF" id="PIRSF006324">
    <property type="entry name" value="LeuE"/>
    <property type="match status" value="1"/>
</dbReference>
<dbReference type="Pfam" id="PF01810">
    <property type="entry name" value="LysE"/>
    <property type="match status" value="1"/>
</dbReference>
<dbReference type="GO" id="GO:0015171">
    <property type="term" value="F:amino acid transmembrane transporter activity"/>
    <property type="evidence" value="ECO:0007669"/>
    <property type="project" value="TreeGrafter"/>
</dbReference>
<keyword evidence="8" id="KW-1185">Reference proteome</keyword>
<dbReference type="STRING" id="1796606.A2G96_30960"/>
<evidence type="ECO:0000256" key="2">
    <source>
        <dbReference type="ARBA" id="ARBA00022475"/>
    </source>
</evidence>
<keyword evidence="4 6" id="KW-1133">Transmembrane helix</keyword>
<evidence type="ECO:0000313" key="7">
    <source>
        <dbReference type="EMBL" id="AMR82144.1"/>
    </source>
</evidence>
<name>A0A142JVN2_9BURK</name>
<evidence type="ECO:0000256" key="6">
    <source>
        <dbReference type="SAM" id="Phobius"/>
    </source>
</evidence>
<organism evidence="7 8">
    <name type="scientific">Cupriavidus nantongensis</name>
    <dbReference type="NCBI Taxonomy" id="1796606"/>
    <lineage>
        <taxon>Bacteria</taxon>
        <taxon>Pseudomonadati</taxon>
        <taxon>Pseudomonadota</taxon>
        <taxon>Betaproteobacteria</taxon>
        <taxon>Burkholderiales</taxon>
        <taxon>Burkholderiaceae</taxon>
        <taxon>Cupriavidus</taxon>
    </lineage>
</organism>
<comment type="subcellular location">
    <subcellularLocation>
        <location evidence="1">Cell membrane</location>
        <topology evidence="1">Multi-pass membrane protein</topology>
    </subcellularLocation>
</comment>
<evidence type="ECO:0000256" key="1">
    <source>
        <dbReference type="ARBA" id="ARBA00004651"/>
    </source>
</evidence>